<dbReference type="InterPro" id="IPR011704">
    <property type="entry name" value="ATPase_dyneun-rel_AAA"/>
</dbReference>
<dbReference type="EMBL" id="JAIWYP010000012">
    <property type="protein sequence ID" value="KAH3728738.1"/>
    <property type="molecule type" value="Genomic_DNA"/>
</dbReference>
<evidence type="ECO:0008006" key="7">
    <source>
        <dbReference type="Google" id="ProtNLM"/>
    </source>
</evidence>
<gene>
    <name evidence="5" type="ORF">DPMN_054699</name>
</gene>
<evidence type="ECO:0000256" key="2">
    <source>
        <dbReference type="ARBA" id="ARBA00022840"/>
    </source>
</evidence>
<sequence length="556" mass="61043">MAVSSGSPVLLQGVHLGKLTGRIQLGDQIDSKKYPAVTNGYWVLMEDIDYAPMEFRVAETADGNQSASRQAPLSRSELKLVSDRRFPKLETVVDRLLDIYFLLSAGNHQGALEDAMATQEESVGKFLTRDVHSPTPAKTGTGKTSSVHQVLTMIKCRTFELSVSQSLQVQQTENALAFTFVESLPPNVQGTGDWVLLDEINLAAMETLECLSGLLESTAGSILLMERGDLEPVVRHPNFRLFACMNPATDVGKKDLSPGIRNRFTELYVDELEDSQDLKILVCDYLRGLSLTAGQVDGIVKFYLTIRGEASRRLTDGTGHPPHYSLRTLCRALKFAAKNSCDSIPRSLYELDRSSHPVVEQLVSQHAVLKQALPAPTRGRWVGDLEPFTPQDYILTPSVRANLRDLATPRPSTGRDVMGTPVCASITMSTQICRSMSGATLQTTAANWPLKKAMKLGHWIILDELNLAPSDVLEALNRLLDDNRELFIPETQETVKAHSRFMLFATQNPPGHYGGRKVSGCFCCFDVLSNVSPICDVSNAGAVSIFMPPGRVAYSS</sequence>
<accession>A0A9D4CQV6</accession>
<feature type="domain" description="ATPase dynein-related AAA" evidence="3">
    <location>
        <begin position="139"/>
        <end position="264"/>
    </location>
</feature>
<dbReference type="PANTHER" id="PTHR48103">
    <property type="entry name" value="MIDASIN-RELATED"/>
    <property type="match status" value="1"/>
</dbReference>
<dbReference type="Proteomes" id="UP000828390">
    <property type="component" value="Unassembled WGS sequence"/>
</dbReference>
<evidence type="ECO:0000313" key="6">
    <source>
        <dbReference type="Proteomes" id="UP000828390"/>
    </source>
</evidence>
<dbReference type="PANTHER" id="PTHR48103:SF2">
    <property type="entry name" value="MIDASIN"/>
    <property type="match status" value="1"/>
</dbReference>
<dbReference type="InterPro" id="IPR027417">
    <property type="entry name" value="P-loop_NTPase"/>
</dbReference>
<feature type="domain" description="ATPase dynein-related AAA" evidence="3">
    <location>
        <begin position="428"/>
        <end position="517"/>
    </location>
</feature>
<evidence type="ECO:0000259" key="3">
    <source>
        <dbReference type="Pfam" id="PF07728"/>
    </source>
</evidence>
<protein>
    <recommendedName>
        <fullName evidence="7">Midasin</fullName>
    </recommendedName>
</protein>
<keyword evidence="6" id="KW-1185">Reference proteome</keyword>
<evidence type="ECO:0000259" key="4">
    <source>
        <dbReference type="Pfam" id="PF17865"/>
    </source>
</evidence>
<dbReference type="Pfam" id="PF07728">
    <property type="entry name" value="AAA_5"/>
    <property type="match status" value="2"/>
</dbReference>
<dbReference type="SUPFAM" id="SSF52540">
    <property type="entry name" value="P-loop containing nucleoside triphosphate hydrolases"/>
    <property type="match status" value="2"/>
</dbReference>
<dbReference type="Pfam" id="PF17865">
    <property type="entry name" value="AAA_lid_5"/>
    <property type="match status" value="1"/>
</dbReference>
<reference evidence="5" key="2">
    <citation type="submission" date="2020-11" db="EMBL/GenBank/DDBJ databases">
        <authorList>
            <person name="McCartney M.A."/>
            <person name="Auch B."/>
            <person name="Kono T."/>
            <person name="Mallez S."/>
            <person name="Becker A."/>
            <person name="Gohl D.M."/>
            <person name="Silverstein K.A.T."/>
            <person name="Koren S."/>
            <person name="Bechman K.B."/>
            <person name="Herman A."/>
            <person name="Abrahante J.E."/>
            <person name="Garbe J."/>
        </authorList>
    </citation>
    <scope>NUCLEOTIDE SEQUENCE</scope>
    <source>
        <strain evidence="5">Duluth1</strain>
        <tissue evidence="5">Whole animal</tissue>
    </source>
</reference>
<dbReference type="GO" id="GO:0030687">
    <property type="term" value="C:preribosome, large subunit precursor"/>
    <property type="evidence" value="ECO:0007669"/>
    <property type="project" value="TreeGrafter"/>
</dbReference>
<dbReference type="GO" id="GO:0000027">
    <property type="term" value="P:ribosomal large subunit assembly"/>
    <property type="evidence" value="ECO:0007669"/>
    <property type="project" value="TreeGrafter"/>
</dbReference>
<dbReference type="InterPro" id="IPR041190">
    <property type="entry name" value="Midasin_AAA_lid_5"/>
</dbReference>
<dbReference type="GO" id="GO:0005634">
    <property type="term" value="C:nucleus"/>
    <property type="evidence" value="ECO:0007669"/>
    <property type="project" value="TreeGrafter"/>
</dbReference>
<organism evidence="5 6">
    <name type="scientific">Dreissena polymorpha</name>
    <name type="common">Zebra mussel</name>
    <name type="synonym">Mytilus polymorpha</name>
    <dbReference type="NCBI Taxonomy" id="45954"/>
    <lineage>
        <taxon>Eukaryota</taxon>
        <taxon>Metazoa</taxon>
        <taxon>Spiralia</taxon>
        <taxon>Lophotrochozoa</taxon>
        <taxon>Mollusca</taxon>
        <taxon>Bivalvia</taxon>
        <taxon>Autobranchia</taxon>
        <taxon>Heteroconchia</taxon>
        <taxon>Euheterodonta</taxon>
        <taxon>Imparidentia</taxon>
        <taxon>Neoheterodontei</taxon>
        <taxon>Myida</taxon>
        <taxon>Dreissenoidea</taxon>
        <taxon>Dreissenidae</taxon>
        <taxon>Dreissena</taxon>
    </lineage>
</organism>
<reference evidence="5" key="1">
    <citation type="journal article" date="2019" name="bioRxiv">
        <title>The Genome of the Zebra Mussel, Dreissena polymorpha: A Resource for Invasive Species Research.</title>
        <authorList>
            <person name="McCartney M.A."/>
            <person name="Auch B."/>
            <person name="Kono T."/>
            <person name="Mallez S."/>
            <person name="Zhang Y."/>
            <person name="Obille A."/>
            <person name="Becker A."/>
            <person name="Abrahante J.E."/>
            <person name="Garbe J."/>
            <person name="Badalamenti J.P."/>
            <person name="Herman A."/>
            <person name="Mangelson H."/>
            <person name="Liachko I."/>
            <person name="Sullivan S."/>
            <person name="Sone E.D."/>
            <person name="Koren S."/>
            <person name="Silverstein K.A.T."/>
            <person name="Beckman K.B."/>
            <person name="Gohl D.M."/>
        </authorList>
    </citation>
    <scope>NUCLEOTIDE SEQUENCE</scope>
    <source>
        <strain evidence="5">Duluth1</strain>
        <tissue evidence="5">Whole animal</tissue>
    </source>
</reference>
<dbReference type="AlphaFoldDB" id="A0A9D4CQV6"/>
<keyword evidence="2" id="KW-0067">ATP-binding</keyword>
<keyword evidence="1" id="KW-0547">Nucleotide-binding</keyword>
<evidence type="ECO:0000256" key="1">
    <source>
        <dbReference type="ARBA" id="ARBA00022741"/>
    </source>
</evidence>
<evidence type="ECO:0000313" key="5">
    <source>
        <dbReference type="EMBL" id="KAH3728738.1"/>
    </source>
</evidence>
<comment type="caution">
    <text evidence="5">The sequence shown here is derived from an EMBL/GenBank/DDBJ whole genome shotgun (WGS) entry which is preliminary data.</text>
</comment>
<dbReference type="GO" id="GO:0005524">
    <property type="term" value="F:ATP binding"/>
    <property type="evidence" value="ECO:0007669"/>
    <property type="project" value="UniProtKB-KW"/>
</dbReference>
<dbReference type="Gene3D" id="3.40.50.300">
    <property type="entry name" value="P-loop containing nucleotide triphosphate hydrolases"/>
    <property type="match status" value="2"/>
</dbReference>
<proteinExistence type="predicted"/>
<feature type="domain" description="Midasin AAA lid" evidence="4">
    <location>
        <begin position="277"/>
        <end position="350"/>
    </location>
</feature>
<dbReference type="GO" id="GO:0016887">
    <property type="term" value="F:ATP hydrolysis activity"/>
    <property type="evidence" value="ECO:0007669"/>
    <property type="project" value="InterPro"/>
</dbReference>
<dbReference type="GO" id="GO:0000055">
    <property type="term" value="P:ribosomal large subunit export from nucleus"/>
    <property type="evidence" value="ECO:0007669"/>
    <property type="project" value="TreeGrafter"/>
</dbReference>
<name>A0A9D4CQV6_DREPO</name>